<comment type="caution">
    <text evidence="8">The sequence shown here is derived from an EMBL/GenBank/DDBJ whole genome shotgun (WGS) entry which is preliminary data.</text>
</comment>
<evidence type="ECO:0000256" key="5">
    <source>
        <dbReference type="ARBA" id="ARBA00029300"/>
    </source>
</evidence>
<evidence type="ECO:0000256" key="7">
    <source>
        <dbReference type="SAM" id="MobiDB-lite"/>
    </source>
</evidence>
<reference evidence="8 9" key="1">
    <citation type="submission" date="2024-08" db="EMBL/GenBank/DDBJ databases">
        <authorList>
            <person name="Will J Nash"/>
            <person name="Angela Man"/>
            <person name="Seanna McTaggart"/>
            <person name="Kendall Baker"/>
            <person name="Tom Barker"/>
            <person name="Leah Catchpole"/>
            <person name="Alex Durrant"/>
            <person name="Karim Gharbi"/>
            <person name="Naomi Irish"/>
            <person name="Gemy Kaithakottil"/>
            <person name="Debby Ku"/>
            <person name="Aaliyah Providence"/>
            <person name="Felix Shaw"/>
            <person name="David Swarbreck"/>
            <person name="Chris Watkins"/>
            <person name="Ann M. McCartney"/>
            <person name="Giulio Formenti"/>
            <person name="Alice Mouton"/>
            <person name="Noel Vella"/>
            <person name="Bjorn M von Reumont"/>
            <person name="Adriana Vella"/>
            <person name="Wilfried Haerty"/>
        </authorList>
    </citation>
    <scope>NUCLEOTIDE SEQUENCE [LARGE SCALE GENOMIC DNA]</scope>
</reference>
<organism evidence="8 9">
    <name type="scientific">Xylocopa violacea</name>
    <name type="common">Violet carpenter bee</name>
    <name type="synonym">Apis violacea</name>
    <dbReference type="NCBI Taxonomy" id="135666"/>
    <lineage>
        <taxon>Eukaryota</taxon>
        <taxon>Metazoa</taxon>
        <taxon>Ecdysozoa</taxon>
        <taxon>Arthropoda</taxon>
        <taxon>Hexapoda</taxon>
        <taxon>Insecta</taxon>
        <taxon>Pterygota</taxon>
        <taxon>Neoptera</taxon>
        <taxon>Endopterygota</taxon>
        <taxon>Hymenoptera</taxon>
        <taxon>Apocrita</taxon>
        <taxon>Aculeata</taxon>
        <taxon>Apoidea</taxon>
        <taxon>Anthophila</taxon>
        <taxon>Apidae</taxon>
        <taxon>Xylocopa</taxon>
        <taxon>Xylocopa</taxon>
    </lineage>
</organism>
<evidence type="ECO:0000256" key="4">
    <source>
        <dbReference type="ARBA" id="ARBA00023242"/>
    </source>
</evidence>
<accession>A0ABP1NLK8</accession>
<feature type="active site" description="Proton donor/acceptor" evidence="6">
    <location>
        <position position="108"/>
    </location>
</feature>
<comment type="function">
    <text evidence="6">Phosphodiesterase responsible for the U6 snRNA 3' end processing. Acts as an exoribonuclease (RNase) responsible for trimming the poly(U) tract of the last nucleotides in the pre-U6 snRNA molecule, leading to the formation of mature U6 snRNA.</text>
</comment>
<dbReference type="PANTHER" id="PTHR13522:SF3">
    <property type="entry name" value="U6 SNRNA PHOSPHODIESTERASE 1"/>
    <property type="match status" value="1"/>
</dbReference>
<evidence type="ECO:0000256" key="3">
    <source>
        <dbReference type="ARBA" id="ARBA00023239"/>
    </source>
</evidence>
<dbReference type="Pfam" id="PF09749">
    <property type="entry name" value="HVSL"/>
    <property type="match status" value="1"/>
</dbReference>
<keyword evidence="3" id="KW-0456">Lyase</keyword>
<feature type="active site" description="Proton donor/acceptor" evidence="6">
    <location>
        <position position="196"/>
    </location>
</feature>
<keyword evidence="4 6" id="KW-0539">Nucleus</keyword>
<proteinExistence type="inferred from homology"/>
<comment type="similarity">
    <text evidence="6">Belongs to the 2H phosphoesterase superfamily. USB1 family.</text>
</comment>
<dbReference type="EMBL" id="CAXAJV020001290">
    <property type="protein sequence ID" value="CAL7940762.1"/>
    <property type="molecule type" value="Genomic_DNA"/>
</dbReference>
<evidence type="ECO:0000313" key="8">
    <source>
        <dbReference type="EMBL" id="CAL7940762.1"/>
    </source>
</evidence>
<keyword evidence="1 6" id="KW-0540">Nuclease</keyword>
<evidence type="ECO:0000313" key="9">
    <source>
        <dbReference type="Proteomes" id="UP001642520"/>
    </source>
</evidence>
<sequence>MSGLDLLSTYSSDSEDDEINDNNKSNENSERLPIPGSILAWKGVPHHEEVYDDPSQHEGKARSFKHERGNWATLIYINYEPSEIMLSWMSSVSREMPIKCNILSEQFHISITRTLILKFHWIESFVEETKKLCDQTKQFSLELLNVRAYTNDEKTRTFLGVECVDCSGALTHFVKNVNRFLAEYKLPPFYEDTSYHISFLWCLGNNLAILNNETSSLTTKLNKFLVEYPEERYIHVTKIHLKIGNRLYAFKLRRKTSLQSYFGGHFTYILRQDTLYM</sequence>
<keyword evidence="2 6" id="KW-0378">Hydrolase</keyword>
<name>A0ABP1NLK8_XYLVO</name>
<dbReference type="Proteomes" id="UP001642520">
    <property type="component" value="Unassembled WGS sequence"/>
</dbReference>
<comment type="subcellular location">
    <subcellularLocation>
        <location evidence="6">Nucleus</location>
    </subcellularLocation>
</comment>
<keyword evidence="9" id="KW-1185">Reference proteome</keyword>
<dbReference type="Gene3D" id="3.90.1140.10">
    <property type="entry name" value="Cyclic phosphodiesterase"/>
    <property type="match status" value="1"/>
</dbReference>
<gene>
    <name evidence="8" type="ORF">XYLVIOL_LOCUS4650</name>
</gene>
<dbReference type="InterPro" id="IPR027521">
    <property type="entry name" value="Usb1"/>
</dbReference>
<dbReference type="PANTHER" id="PTHR13522">
    <property type="entry name" value="U6 SNRNA PHOSPHODIESTERASE 1"/>
    <property type="match status" value="1"/>
</dbReference>
<evidence type="ECO:0000256" key="1">
    <source>
        <dbReference type="ARBA" id="ARBA00022722"/>
    </source>
</evidence>
<comment type="catalytic activity">
    <reaction evidence="5">
        <text>a 3'-end uridylyl-uridine-RNA = a 3'-end 2',3'-cyclophospho-uridine-RNA + uridine</text>
        <dbReference type="Rhea" id="RHEA:46052"/>
        <dbReference type="Rhea" id="RHEA-COMP:17384"/>
        <dbReference type="Rhea" id="RHEA-COMP:17385"/>
        <dbReference type="ChEBI" id="CHEBI:16704"/>
        <dbReference type="ChEBI" id="CHEBI:85643"/>
        <dbReference type="ChEBI" id="CHEBI:85644"/>
    </reaction>
    <physiologicalReaction direction="left-to-right" evidence="5">
        <dbReference type="Rhea" id="RHEA:46053"/>
    </physiologicalReaction>
</comment>
<evidence type="ECO:0000256" key="6">
    <source>
        <dbReference type="HAMAP-Rule" id="MF_03040"/>
    </source>
</evidence>
<dbReference type="EC" id="3.1.4.-" evidence="6"/>
<feature type="region of interest" description="Disordered" evidence="7">
    <location>
        <begin position="1"/>
        <end position="33"/>
    </location>
</feature>
<protein>
    <recommendedName>
        <fullName evidence="6">U6 snRNA phosphodiesterase</fullName>
        <ecNumber evidence="6">3.1.4.-</ecNumber>
    </recommendedName>
</protein>
<dbReference type="HAMAP" id="MF_03040">
    <property type="entry name" value="USB1"/>
    <property type="match status" value="1"/>
</dbReference>
<evidence type="ECO:0000256" key="2">
    <source>
        <dbReference type="ARBA" id="ARBA00022801"/>
    </source>
</evidence>